<keyword evidence="1" id="KW-1185">Reference proteome</keyword>
<evidence type="ECO:0000313" key="2">
    <source>
        <dbReference type="WBParaSite" id="SVE_1420400.1"/>
    </source>
</evidence>
<evidence type="ECO:0000313" key="1">
    <source>
        <dbReference type="Proteomes" id="UP000035680"/>
    </source>
</evidence>
<reference evidence="2" key="2">
    <citation type="submission" date="2015-08" db="UniProtKB">
        <authorList>
            <consortium name="WormBaseParasite"/>
        </authorList>
    </citation>
    <scope>IDENTIFICATION</scope>
</reference>
<protein>
    <submittedName>
        <fullName evidence="2">Transposase</fullName>
    </submittedName>
</protein>
<name>A0A0K0FSU6_STRVS</name>
<dbReference type="Proteomes" id="UP000035680">
    <property type="component" value="Unassembled WGS sequence"/>
</dbReference>
<reference evidence="1" key="1">
    <citation type="submission" date="2014-07" db="EMBL/GenBank/DDBJ databases">
        <authorList>
            <person name="Martin A.A"/>
            <person name="De Silva N."/>
        </authorList>
    </citation>
    <scope>NUCLEOTIDE SEQUENCE</scope>
</reference>
<proteinExistence type="predicted"/>
<organism evidence="1 2">
    <name type="scientific">Strongyloides venezuelensis</name>
    <name type="common">Threadworm</name>
    <dbReference type="NCBI Taxonomy" id="75913"/>
    <lineage>
        <taxon>Eukaryota</taxon>
        <taxon>Metazoa</taxon>
        <taxon>Ecdysozoa</taxon>
        <taxon>Nematoda</taxon>
        <taxon>Chromadorea</taxon>
        <taxon>Rhabditida</taxon>
        <taxon>Tylenchina</taxon>
        <taxon>Panagrolaimomorpha</taxon>
        <taxon>Strongyloidoidea</taxon>
        <taxon>Strongyloididae</taxon>
        <taxon>Strongyloides</taxon>
    </lineage>
</organism>
<dbReference type="WBParaSite" id="SVE_1420400.1">
    <property type="protein sequence ID" value="SVE_1420400.1"/>
    <property type="gene ID" value="SVE_1420400"/>
</dbReference>
<accession>A0A0K0FSU6</accession>
<dbReference type="AlphaFoldDB" id="A0A0K0FSU6"/>
<sequence>MTRRIMIRRYLINVRLRILNVAFASSVHYDEQEDIEQWLLVKKKANYTGYQMKKQIPTFSIHQETSIGEIKSYHERNRPGYN</sequence>